<evidence type="ECO:0000256" key="4">
    <source>
        <dbReference type="PROSITE-ProRule" id="PRU00175"/>
    </source>
</evidence>
<feature type="region of interest" description="Disordered" evidence="5">
    <location>
        <begin position="279"/>
        <end position="352"/>
    </location>
</feature>
<feature type="compositionally biased region" description="Low complexity" evidence="5">
    <location>
        <begin position="482"/>
        <end position="500"/>
    </location>
</feature>
<feature type="compositionally biased region" description="Basic and acidic residues" evidence="5">
    <location>
        <begin position="299"/>
        <end position="312"/>
    </location>
</feature>
<accession>A0AAV9GVQ5</accession>
<dbReference type="PANTHER" id="PTHR45931:SF3">
    <property type="entry name" value="RING ZINC FINGER-CONTAINING PROTEIN"/>
    <property type="match status" value="1"/>
</dbReference>
<evidence type="ECO:0000256" key="1">
    <source>
        <dbReference type="ARBA" id="ARBA00022723"/>
    </source>
</evidence>
<feature type="compositionally biased region" description="Pro residues" evidence="5">
    <location>
        <begin position="30"/>
        <end position="45"/>
    </location>
</feature>
<dbReference type="InterPro" id="IPR013083">
    <property type="entry name" value="Znf_RING/FYVE/PHD"/>
</dbReference>
<feature type="compositionally biased region" description="Acidic residues" evidence="5">
    <location>
        <begin position="101"/>
        <end position="114"/>
    </location>
</feature>
<keyword evidence="2 4" id="KW-0863">Zinc-finger</keyword>
<reference evidence="7" key="2">
    <citation type="submission" date="2023-05" db="EMBL/GenBank/DDBJ databases">
        <authorList>
            <consortium name="Lawrence Berkeley National Laboratory"/>
            <person name="Steindorff A."/>
            <person name="Hensen N."/>
            <person name="Bonometti L."/>
            <person name="Westerberg I."/>
            <person name="Brannstrom I.O."/>
            <person name="Guillou S."/>
            <person name="Cros-Aarteil S."/>
            <person name="Calhoun S."/>
            <person name="Haridas S."/>
            <person name="Kuo A."/>
            <person name="Mondo S."/>
            <person name="Pangilinan J."/>
            <person name="Riley R."/>
            <person name="Labutti K."/>
            <person name="Andreopoulos B."/>
            <person name="Lipzen A."/>
            <person name="Chen C."/>
            <person name="Yanf M."/>
            <person name="Daum C."/>
            <person name="Ng V."/>
            <person name="Clum A."/>
            <person name="Ohm R."/>
            <person name="Martin F."/>
            <person name="Silar P."/>
            <person name="Natvig D."/>
            <person name="Lalanne C."/>
            <person name="Gautier V."/>
            <person name="Ament-Velasquez S.L."/>
            <person name="Kruys A."/>
            <person name="Hutchinson M.I."/>
            <person name="Powell A.J."/>
            <person name="Barry K."/>
            <person name="Miller A.N."/>
            <person name="Grigoriev I.V."/>
            <person name="Debuchy R."/>
            <person name="Gladieux P."/>
            <person name="Thoren M.H."/>
            <person name="Johannesson H."/>
        </authorList>
    </citation>
    <scope>NUCLEOTIDE SEQUENCE</scope>
    <source>
        <strain evidence="7">PSN243</strain>
    </source>
</reference>
<dbReference type="GO" id="GO:0061630">
    <property type="term" value="F:ubiquitin protein ligase activity"/>
    <property type="evidence" value="ECO:0007669"/>
    <property type="project" value="TreeGrafter"/>
</dbReference>
<proteinExistence type="predicted"/>
<dbReference type="Proteomes" id="UP001321760">
    <property type="component" value="Unassembled WGS sequence"/>
</dbReference>
<dbReference type="GO" id="GO:0005634">
    <property type="term" value="C:nucleus"/>
    <property type="evidence" value="ECO:0007669"/>
    <property type="project" value="TreeGrafter"/>
</dbReference>
<dbReference type="AlphaFoldDB" id="A0AAV9GVQ5"/>
<evidence type="ECO:0000313" key="7">
    <source>
        <dbReference type="EMBL" id="KAK4451477.1"/>
    </source>
</evidence>
<reference evidence="7" key="1">
    <citation type="journal article" date="2023" name="Mol. Phylogenet. Evol.">
        <title>Genome-scale phylogeny and comparative genomics of the fungal order Sordariales.</title>
        <authorList>
            <person name="Hensen N."/>
            <person name="Bonometti L."/>
            <person name="Westerberg I."/>
            <person name="Brannstrom I.O."/>
            <person name="Guillou S."/>
            <person name="Cros-Aarteil S."/>
            <person name="Calhoun S."/>
            <person name="Haridas S."/>
            <person name="Kuo A."/>
            <person name="Mondo S."/>
            <person name="Pangilinan J."/>
            <person name="Riley R."/>
            <person name="LaButti K."/>
            <person name="Andreopoulos B."/>
            <person name="Lipzen A."/>
            <person name="Chen C."/>
            <person name="Yan M."/>
            <person name="Daum C."/>
            <person name="Ng V."/>
            <person name="Clum A."/>
            <person name="Steindorff A."/>
            <person name="Ohm R.A."/>
            <person name="Martin F."/>
            <person name="Silar P."/>
            <person name="Natvig D.O."/>
            <person name="Lalanne C."/>
            <person name="Gautier V."/>
            <person name="Ament-Velasquez S.L."/>
            <person name="Kruys A."/>
            <person name="Hutchinson M.I."/>
            <person name="Powell A.J."/>
            <person name="Barry K."/>
            <person name="Miller A.N."/>
            <person name="Grigoriev I.V."/>
            <person name="Debuchy R."/>
            <person name="Gladieux P."/>
            <person name="Hiltunen Thoren M."/>
            <person name="Johannesson H."/>
        </authorList>
    </citation>
    <scope>NUCLEOTIDE SEQUENCE</scope>
    <source>
        <strain evidence="7">PSN243</strain>
    </source>
</reference>
<dbReference type="PANTHER" id="PTHR45931">
    <property type="entry name" value="SI:CH211-59O9.10"/>
    <property type="match status" value="1"/>
</dbReference>
<keyword evidence="3" id="KW-0862">Zinc</keyword>
<name>A0AAV9GVQ5_9PEZI</name>
<sequence length="500" mass="54519">MSSSGSAGSGELGPDAYPPFRQSLYRRATSPPPPAAASAPEPPRPTLFGAREPSRNTSGSALSSDPEGYSAPNPPVPPNTDRRRDYTARMRLGRGHPPSDYDSDEDPSDMMETESDTLSFFEQISAGNMAFHGRDEELRIRTQQVIRGQLSNKRVASRKAIGQLQSVDISTLDESERSCVICYNEFGVPNPEGINEAPLRLPNCKHIFGDHCIKKWFEESDSCPYCRDKVPSEPVLAANSRALHQILHSFNNNPRYSIGGRADPRNATYDQSTYTYTRTFMPREESQFDSSPPRAWQTGERRSPPSEASESRRRTRARHGSFRGSPATNMGSNRPNSHAGMNSTAPLQQSPARERVNAPYQPHWGYPGTRLPLTQPLTGRQFMHMPNNQRLYGYPAGGRPPNIPVEPLGLAPPSMPQTQMGPGYGPPILSAVEDQRFQNPLNGGSGAPTPTESGQLPGPAHMATFSQPLPPVGSLDHPSFPGAPSAANGHSSAAAGDWMR</sequence>
<dbReference type="PROSITE" id="PS50089">
    <property type="entry name" value="ZF_RING_2"/>
    <property type="match status" value="1"/>
</dbReference>
<dbReference type="Gene3D" id="3.30.40.10">
    <property type="entry name" value="Zinc/RING finger domain, C3HC4 (zinc finger)"/>
    <property type="match status" value="1"/>
</dbReference>
<keyword evidence="1" id="KW-0479">Metal-binding</keyword>
<dbReference type="SUPFAM" id="SSF57850">
    <property type="entry name" value="RING/U-box"/>
    <property type="match status" value="1"/>
</dbReference>
<feature type="region of interest" description="Disordered" evidence="5">
    <location>
        <begin position="1"/>
        <end position="114"/>
    </location>
</feature>
<evidence type="ECO:0000313" key="8">
    <source>
        <dbReference type="Proteomes" id="UP001321760"/>
    </source>
</evidence>
<dbReference type="InterPro" id="IPR051834">
    <property type="entry name" value="RING_finger_E3_ligase"/>
</dbReference>
<evidence type="ECO:0000256" key="5">
    <source>
        <dbReference type="SAM" id="MobiDB-lite"/>
    </source>
</evidence>
<dbReference type="EMBL" id="MU865928">
    <property type="protein sequence ID" value="KAK4451477.1"/>
    <property type="molecule type" value="Genomic_DNA"/>
</dbReference>
<protein>
    <recommendedName>
        <fullName evidence="6">RING-type domain-containing protein</fullName>
    </recommendedName>
</protein>
<dbReference type="GO" id="GO:0006511">
    <property type="term" value="P:ubiquitin-dependent protein catabolic process"/>
    <property type="evidence" value="ECO:0007669"/>
    <property type="project" value="TreeGrafter"/>
</dbReference>
<feature type="domain" description="RING-type" evidence="6">
    <location>
        <begin position="179"/>
        <end position="227"/>
    </location>
</feature>
<evidence type="ECO:0000256" key="3">
    <source>
        <dbReference type="ARBA" id="ARBA00022833"/>
    </source>
</evidence>
<comment type="caution">
    <text evidence="7">The sequence shown here is derived from an EMBL/GenBank/DDBJ whole genome shotgun (WGS) entry which is preliminary data.</text>
</comment>
<keyword evidence="8" id="KW-1185">Reference proteome</keyword>
<feature type="compositionally biased region" description="Polar residues" evidence="5">
    <location>
        <begin position="437"/>
        <end position="454"/>
    </location>
</feature>
<organism evidence="7 8">
    <name type="scientific">Podospora aff. communis PSN243</name>
    <dbReference type="NCBI Taxonomy" id="3040156"/>
    <lineage>
        <taxon>Eukaryota</taxon>
        <taxon>Fungi</taxon>
        <taxon>Dikarya</taxon>
        <taxon>Ascomycota</taxon>
        <taxon>Pezizomycotina</taxon>
        <taxon>Sordariomycetes</taxon>
        <taxon>Sordariomycetidae</taxon>
        <taxon>Sordariales</taxon>
        <taxon>Podosporaceae</taxon>
        <taxon>Podospora</taxon>
    </lineage>
</organism>
<evidence type="ECO:0000256" key="2">
    <source>
        <dbReference type="ARBA" id="ARBA00022771"/>
    </source>
</evidence>
<gene>
    <name evidence="7" type="ORF">QBC34DRAFT_378334</name>
</gene>
<feature type="compositionally biased region" description="Polar residues" evidence="5">
    <location>
        <begin position="326"/>
        <end position="351"/>
    </location>
</feature>
<evidence type="ECO:0000259" key="6">
    <source>
        <dbReference type="PROSITE" id="PS50089"/>
    </source>
</evidence>
<dbReference type="CDD" id="cd16448">
    <property type="entry name" value="RING-H2"/>
    <property type="match status" value="1"/>
</dbReference>
<dbReference type="GO" id="GO:0008270">
    <property type="term" value="F:zinc ion binding"/>
    <property type="evidence" value="ECO:0007669"/>
    <property type="project" value="UniProtKB-KW"/>
</dbReference>
<dbReference type="InterPro" id="IPR001841">
    <property type="entry name" value="Znf_RING"/>
</dbReference>
<feature type="region of interest" description="Disordered" evidence="5">
    <location>
        <begin position="437"/>
        <end position="500"/>
    </location>
</feature>
<dbReference type="Pfam" id="PF13639">
    <property type="entry name" value="zf-RING_2"/>
    <property type="match status" value="1"/>
</dbReference>